<evidence type="ECO:0000256" key="1">
    <source>
        <dbReference type="SAM" id="SignalP"/>
    </source>
</evidence>
<feature type="signal peptide" evidence="1">
    <location>
        <begin position="1"/>
        <end position="18"/>
    </location>
</feature>
<reference evidence="2 3" key="1">
    <citation type="journal article" date="2015" name="BMC Genomics">
        <title>Gene expression during zombie ant biting behavior reflects the complexity underlying fungal parasitic behavioral manipulation.</title>
        <authorList>
            <person name="de Bekker C."/>
            <person name="Ohm R.A."/>
            <person name="Loreto R.G."/>
            <person name="Sebastian A."/>
            <person name="Albert I."/>
            <person name="Merrow M."/>
            <person name="Brachmann A."/>
            <person name="Hughes D.P."/>
        </authorList>
    </citation>
    <scope>NUCLEOTIDE SEQUENCE [LARGE SCALE GENOMIC DNA]</scope>
    <source>
        <strain evidence="2 3">SC16a</strain>
    </source>
</reference>
<organism evidence="2 3">
    <name type="scientific">Ophiocordyceps unilateralis</name>
    <name type="common">Zombie-ant fungus</name>
    <name type="synonym">Torrubia unilateralis</name>
    <dbReference type="NCBI Taxonomy" id="268505"/>
    <lineage>
        <taxon>Eukaryota</taxon>
        <taxon>Fungi</taxon>
        <taxon>Dikarya</taxon>
        <taxon>Ascomycota</taxon>
        <taxon>Pezizomycotina</taxon>
        <taxon>Sordariomycetes</taxon>
        <taxon>Hypocreomycetidae</taxon>
        <taxon>Hypocreales</taxon>
        <taxon>Ophiocordycipitaceae</taxon>
        <taxon>Ophiocordyceps</taxon>
    </lineage>
</organism>
<evidence type="ECO:0008006" key="4">
    <source>
        <dbReference type="Google" id="ProtNLM"/>
    </source>
</evidence>
<evidence type="ECO:0000313" key="2">
    <source>
        <dbReference type="EMBL" id="PFH58624.1"/>
    </source>
</evidence>
<protein>
    <recommendedName>
        <fullName evidence="4">CBM1 domain-containing protein</fullName>
    </recommendedName>
</protein>
<proteinExistence type="predicted"/>
<accession>A0A2A9PBP3</accession>
<dbReference type="Proteomes" id="UP000037136">
    <property type="component" value="Unassembled WGS sequence"/>
</dbReference>
<evidence type="ECO:0000313" key="3">
    <source>
        <dbReference type="Proteomes" id="UP000037136"/>
    </source>
</evidence>
<keyword evidence="1" id="KW-0732">Signal</keyword>
<sequence>MKFSIIATIASFAGAALATPLATPLERRQNQVCWRICFNGPVPCSPGWVSVVQGQCHTCCRFSTRP</sequence>
<reference evidence="2 3" key="2">
    <citation type="journal article" date="2017" name="Sci. Rep.">
        <title>Ant-infecting Ophiocordyceps genomes reveal a high diversity of potential behavioral manipulation genes and a possible major role for enterotoxins.</title>
        <authorList>
            <person name="de Bekker C."/>
            <person name="Ohm R.A."/>
            <person name="Evans H.C."/>
            <person name="Brachmann A."/>
            <person name="Hughes D.P."/>
        </authorList>
    </citation>
    <scope>NUCLEOTIDE SEQUENCE [LARGE SCALE GENOMIC DNA]</scope>
    <source>
        <strain evidence="2 3">SC16a</strain>
    </source>
</reference>
<comment type="caution">
    <text evidence="2">The sequence shown here is derived from an EMBL/GenBank/DDBJ whole genome shotgun (WGS) entry which is preliminary data.</text>
</comment>
<name>A0A2A9PBP3_OPHUN</name>
<dbReference type="AlphaFoldDB" id="A0A2A9PBP3"/>
<gene>
    <name evidence="2" type="ORF">XA68_13441</name>
</gene>
<keyword evidence="3" id="KW-1185">Reference proteome</keyword>
<feature type="chain" id="PRO_5013264743" description="CBM1 domain-containing protein" evidence="1">
    <location>
        <begin position="19"/>
        <end position="66"/>
    </location>
</feature>
<dbReference type="EMBL" id="LAZP02000274">
    <property type="protein sequence ID" value="PFH58624.1"/>
    <property type="molecule type" value="Genomic_DNA"/>
</dbReference>